<keyword evidence="7" id="KW-0972">Capsule biogenesis/degradation</keyword>
<sequence>MDPHISKPSSLRSLIVHSWRNRNLIYQMTKREIVGRYRGSAMGLLWSFINPVFMLTVYTFVFSVVFKARWGASAVQESRTDFAVILFVGLIVHSLFAETLNRAPTLILANVNYVKKVVFPLEILPIINLGSVLFHSFISLLVLLIAFFIFNGFIHWTLVFIPLVLFPLVLLILGLSWFLASLGVYLRDVGQTITIIMTVMMFLSPVFYPISSLPKNLQPIIMLNPLTFIIEQARAVLIWGKLPSFSGLGIYALISLVIMWLCYAWFQKTRKGFADVL</sequence>
<feature type="domain" description="ABC transmembrane type-2" evidence="12">
    <location>
        <begin position="42"/>
        <end position="269"/>
    </location>
</feature>
<dbReference type="Proteomes" id="UP000502005">
    <property type="component" value="Chromosome"/>
</dbReference>
<gene>
    <name evidence="13" type="ORF">CUN67_13235</name>
</gene>
<keyword evidence="8 11" id="KW-1133">Transmembrane helix</keyword>
<evidence type="ECO:0000256" key="5">
    <source>
        <dbReference type="ARBA" id="ARBA00022597"/>
    </source>
</evidence>
<dbReference type="InterPro" id="IPR047817">
    <property type="entry name" value="ABC2_TM_bact-type"/>
</dbReference>
<feature type="transmembrane region" description="Helical" evidence="11">
    <location>
        <begin position="192"/>
        <end position="210"/>
    </location>
</feature>
<dbReference type="PANTHER" id="PTHR30413:SF10">
    <property type="entry name" value="CAPSULE POLYSACCHARIDE EXPORT INNER-MEMBRANE PROTEIN CTRC"/>
    <property type="match status" value="1"/>
</dbReference>
<evidence type="ECO:0000256" key="2">
    <source>
        <dbReference type="ARBA" id="ARBA00007783"/>
    </source>
</evidence>
<keyword evidence="6 11" id="KW-0812">Transmembrane</keyword>
<keyword evidence="3 11" id="KW-0813">Transport</keyword>
<dbReference type="PROSITE" id="PS51012">
    <property type="entry name" value="ABC_TM2"/>
    <property type="match status" value="1"/>
</dbReference>
<dbReference type="PRINTS" id="PR00164">
    <property type="entry name" value="ABC2TRNSPORT"/>
</dbReference>
<evidence type="ECO:0000313" key="14">
    <source>
        <dbReference type="Proteomes" id="UP000502005"/>
    </source>
</evidence>
<reference evidence="13 14" key="1">
    <citation type="submission" date="2017-11" db="EMBL/GenBank/DDBJ databases">
        <title>Genome sequence of Pantoea cypripedii NE1.</title>
        <authorList>
            <person name="Nascimento F.X."/>
        </authorList>
    </citation>
    <scope>NUCLEOTIDE SEQUENCE [LARGE SCALE GENOMIC DNA]</scope>
    <source>
        <strain evidence="13 14">NE1</strain>
    </source>
</reference>
<evidence type="ECO:0000256" key="6">
    <source>
        <dbReference type="ARBA" id="ARBA00022692"/>
    </source>
</evidence>
<comment type="similarity">
    <text evidence="2 11">Belongs to the ABC-2 integral membrane protein family.</text>
</comment>
<organism evidence="13 14">
    <name type="scientific">Pantoea cypripedii</name>
    <name type="common">Pectobacterium cypripedii</name>
    <name type="synonym">Erwinia cypripedii</name>
    <dbReference type="NCBI Taxonomy" id="55209"/>
    <lineage>
        <taxon>Bacteria</taxon>
        <taxon>Pseudomonadati</taxon>
        <taxon>Pseudomonadota</taxon>
        <taxon>Gammaproteobacteria</taxon>
        <taxon>Enterobacterales</taxon>
        <taxon>Erwiniaceae</taxon>
        <taxon>Pantoea</taxon>
    </lineage>
</organism>
<dbReference type="RefSeq" id="WP_208715774.1">
    <property type="nucleotide sequence ID" value="NZ_CP024768.1"/>
</dbReference>
<feature type="transmembrane region" description="Helical" evidence="11">
    <location>
        <begin position="78"/>
        <end position="96"/>
    </location>
</feature>
<dbReference type="GO" id="GO:0043190">
    <property type="term" value="C:ATP-binding cassette (ABC) transporter complex"/>
    <property type="evidence" value="ECO:0007669"/>
    <property type="project" value="InterPro"/>
</dbReference>
<proteinExistence type="inferred from homology"/>
<dbReference type="InterPro" id="IPR000412">
    <property type="entry name" value="ABC_2_transport"/>
</dbReference>
<evidence type="ECO:0000256" key="7">
    <source>
        <dbReference type="ARBA" id="ARBA00022903"/>
    </source>
</evidence>
<keyword evidence="10 11" id="KW-0472">Membrane</keyword>
<keyword evidence="5" id="KW-0762">Sugar transport</keyword>
<evidence type="ECO:0000256" key="1">
    <source>
        <dbReference type="ARBA" id="ARBA00004651"/>
    </source>
</evidence>
<comment type="subcellular location">
    <subcellularLocation>
        <location evidence="11">Cell inner membrane</location>
        <topology evidence="11">Multi-pass membrane protein</topology>
    </subcellularLocation>
    <subcellularLocation>
        <location evidence="1">Cell membrane</location>
        <topology evidence="1">Multi-pass membrane protein</topology>
    </subcellularLocation>
</comment>
<feature type="transmembrane region" description="Helical" evidence="11">
    <location>
        <begin position="248"/>
        <end position="266"/>
    </location>
</feature>
<accession>A0A6B9GBL5</accession>
<evidence type="ECO:0000256" key="10">
    <source>
        <dbReference type="ARBA" id="ARBA00023136"/>
    </source>
</evidence>
<evidence type="ECO:0000259" key="12">
    <source>
        <dbReference type="PROSITE" id="PS51012"/>
    </source>
</evidence>
<dbReference type="AlphaFoldDB" id="A0A6B9GBL5"/>
<dbReference type="GO" id="GO:0140359">
    <property type="term" value="F:ABC-type transporter activity"/>
    <property type="evidence" value="ECO:0007669"/>
    <property type="project" value="InterPro"/>
</dbReference>
<dbReference type="GO" id="GO:0015774">
    <property type="term" value="P:polysaccharide transport"/>
    <property type="evidence" value="ECO:0007669"/>
    <property type="project" value="UniProtKB-KW"/>
</dbReference>
<name>A0A6B9GBL5_PANCY</name>
<dbReference type="Pfam" id="PF01061">
    <property type="entry name" value="ABC2_membrane"/>
    <property type="match status" value="1"/>
</dbReference>
<evidence type="ECO:0000256" key="3">
    <source>
        <dbReference type="ARBA" id="ARBA00022448"/>
    </source>
</evidence>
<feature type="transmembrane region" description="Helical" evidence="11">
    <location>
        <begin position="126"/>
        <end position="150"/>
    </location>
</feature>
<evidence type="ECO:0000256" key="9">
    <source>
        <dbReference type="ARBA" id="ARBA00023047"/>
    </source>
</evidence>
<dbReference type="PIRSF" id="PIRSF006648">
    <property type="entry name" value="DrrB"/>
    <property type="match status" value="1"/>
</dbReference>
<evidence type="ECO:0000256" key="4">
    <source>
        <dbReference type="ARBA" id="ARBA00022475"/>
    </source>
</evidence>
<dbReference type="EMBL" id="CP024768">
    <property type="protein sequence ID" value="QGY29836.1"/>
    <property type="molecule type" value="Genomic_DNA"/>
</dbReference>
<evidence type="ECO:0000256" key="8">
    <source>
        <dbReference type="ARBA" id="ARBA00022989"/>
    </source>
</evidence>
<keyword evidence="9" id="KW-0625">Polysaccharide transport</keyword>
<dbReference type="GO" id="GO:0015920">
    <property type="term" value="P:lipopolysaccharide transport"/>
    <property type="evidence" value="ECO:0007669"/>
    <property type="project" value="TreeGrafter"/>
</dbReference>
<dbReference type="PANTHER" id="PTHR30413">
    <property type="entry name" value="INNER MEMBRANE TRANSPORT PERMEASE"/>
    <property type="match status" value="1"/>
</dbReference>
<protein>
    <recommendedName>
        <fullName evidence="11">Transport permease protein</fullName>
    </recommendedName>
</protein>
<evidence type="ECO:0000256" key="11">
    <source>
        <dbReference type="RuleBase" id="RU361157"/>
    </source>
</evidence>
<feature type="transmembrane region" description="Helical" evidence="11">
    <location>
        <begin position="44"/>
        <end position="66"/>
    </location>
</feature>
<keyword evidence="4 11" id="KW-1003">Cell membrane</keyword>
<feature type="transmembrane region" description="Helical" evidence="11">
    <location>
        <begin position="157"/>
        <end position="180"/>
    </location>
</feature>
<evidence type="ECO:0000313" key="13">
    <source>
        <dbReference type="EMBL" id="QGY29836.1"/>
    </source>
</evidence>
<dbReference type="InterPro" id="IPR013525">
    <property type="entry name" value="ABC2_TM"/>
</dbReference>